<proteinExistence type="predicted"/>
<name>A0A127PKG8_9BURK</name>
<gene>
    <name evidence="1" type="ORF">CAter282_0284</name>
</gene>
<evidence type="ECO:0000313" key="1">
    <source>
        <dbReference type="EMBL" id="AMP08106.1"/>
    </source>
</evidence>
<protein>
    <submittedName>
        <fullName evidence="1">Uncharacterized protein</fullName>
    </submittedName>
</protein>
<sequence length="38" mass="4384">MEWITAQVLVQISCENEKGHRFIDSDKSTLTFESPPVF</sequence>
<evidence type="ECO:0000313" key="2">
    <source>
        <dbReference type="Proteomes" id="UP000071778"/>
    </source>
</evidence>
<dbReference type="Proteomes" id="UP000071778">
    <property type="component" value="Chromosome"/>
</dbReference>
<organism evidence="1 2">
    <name type="scientific">Collimonas arenae</name>
    <dbReference type="NCBI Taxonomy" id="279058"/>
    <lineage>
        <taxon>Bacteria</taxon>
        <taxon>Pseudomonadati</taxon>
        <taxon>Pseudomonadota</taxon>
        <taxon>Betaproteobacteria</taxon>
        <taxon>Burkholderiales</taxon>
        <taxon>Oxalobacteraceae</taxon>
        <taxon>Collimonas</taxon>
    </lineage>
</organism>
<reference evidence="1 2" key="1">
    <citation type="submission" date="2015-11" db="EMBL/GenBank/DDBJ databases">
        <title>Exploring the genomic traits of fungus-feeding bacterial genus Collimonas.</title>
        <authorList>
            <person name="Song C."/>
            <person name="Schmidt R."/>
            <person name="de Jager V."/>
            <person name="Krzyzanowska D."/>
            <person name="Jongedijk E."/>
            <person name="Cankar K."/>
            <person name="Beekwilder J."/>
            <person name="van Veen A."/>
            <person name="de Boer W."/>
            <person name="van Veen J.A."/>
            <person name="Garbeva P."/>
        </authorList>
    </citation>
    <scope>NUCLEOTIDE SEQUENCE [LARGE SCALE GENOMIC DNA]</scope>
    <source>
        <strain evidence="1 2">Ter282</strain>
    </source>
</reference>
<accession>A0A127PKG8</accession>
<dbReference type="EMBL" id="CP013235">
    <property type="protein sequence ID" value="AMP08106.1"/>
    <property type="molecule type" value="Genomic_DNA"/>
</dbReference>
<dbReference type="AlphaFoldDB" id="A0A127PKG8"/>
<dbReference type="PATRIC" id="fig|279058.17.peg.307"/>
<keyword evidence="2" id="KW-1185">Reference proteome</keyword>